<dbReference type="Proteomes" id="UP000694930">
    <property type="component" value="Chromosome 5"/>
</dbReference>
<sequence length="205" mass="23918">MAPFEALCCRRCRSPIGSFDAFEVRPGCTDLLRESLDKVKLIQDRLLMARSSQKSYADRKVRDLEFMVRERVLLMVSPMKGVMIFGKKGKLSPKYIEPFEIVERIGEVAYQLALPPGLSSVHPVFHISMLKKYHQGGAQVIQWDSVLLAQNLTFEEEPITILERRIWKLRSKEIPSVKVQWKHHQMEEATWEKESDMRSKYPHIF</sequence>
<reference evidence="3" key="2">
    <citation type="submission" date="2025-08" db="UniProtKB">
        <authorList>
            <consortium name="RefSeq"/>
        </authorList>
    </citation>
    <scope>IDENTIFICATION</scope>
</reference>
<dbReference type="Pfam" id="PF24626">
    <property type="entry name" value="SH3_Tf2-1"/>
    <property type="match status" value="1"/>
</dbReference>
<dbReference type="RefSeq" id="XP_027772651.1">
    <property type="nucleotide sequence ID" value="XM_027916850.1"/>
</dbReference>
<feature type="domain" description="Tf2-1-like SH3-like" evidence="1">
    <location>
        <begin position="71"/>
        <end position="134"/>
    </location>
</feature>
<dbReference type="InterPro" id="IPR016197">
    <property type="entry name" value="Chromo-like_dom_sf"/>
</dbReference>
<evidence type="ECO:0000313" key="3">
    <source>
        <dbReference type="RefSeq" id="XP_027772651.1"/>
    </source>
</evidence>
<evidence type="ECO:0000313" key="2">
    <source>
        <dbReference type="Proteomes" id="UP000694930"/>
    </source>
</evidence>
<keyword evidence="2" id="KW-1185">Reference proteome</keyword>
<reference evidence="2" key="1">
    <citation type="journal article" date="2014" name="Nat. Genet.">
        <title>The genome of the stress-tolerant wild tomato species Solanum pennellii.</title>
        <authorList>
            <person name="Bolger A."/>
            <person name="Scossa F."/>
            <person name="Bolger M.E."/>
            <person name="Lanz C."/>
            <person name="Maumus F."/>
            <person name="Tohge T."/>
            <person name="Quesneville H."/>
            <person name="Alseekh S."/>
            <person name="Sorensen I."/>
            <person name="Lichtenstein G."/>
            <person name="Fich E.A."/>
            <person name="Conte M."/>
            <person name="Keller H."/>
            <person name="Schneeberger K."/>
            <person name="Schwacke R."/>
            <person name="Ofner I."/>
            <person name="Vrebalov J."/>
            <person name="Xu Y."/>
            <person name="Osorio S."/>
            <person name="Aflitos S.A."/>
            <person name="Schijlen E."/>
            <person name="Jimenez-Gomez J.M."/>
            <person name="Ryngajllo M."/>
            <person name="Kimura S."/>
            <person name="Kumar R."/>
            <person name="Koenig D."/>
            <person name="Headland L.R."/>
            <person name="Maloof J.N."/>
            <person name="Sinha N."/>
            <person name="van Ham R.C."/>
            <person name="Lankhorst R.K."/>
            <person name="Mao L."/>
            <person name="Vogel A."/>
            <person name="Arsova B."/>
            <person name="Panstruga R."/>
            <person name="Fei Z."/>
            <person name="Rose J.K."/>
            <person name="Zamir D."/>
            <person name="Carrari F."/>
            <person name="Giovannoni J.J."/>
            <person name="Weigel D."/>
            <person name="Usadel B."/>
            <person name="Fernie A.R."/>
        </authorList>
    </citation>
    <scope>NUCLEOTIDE SEQUENCE [LARGE SCALE GENOMIC DNA]</scope>
    <source>
        <strain evidence="2">cv. LA0716</strain>
    </source>
</reference>
<dbReference type="InterPro" id="IPR056924">
    <property type="entry name" value="SH3_Tf2-1"/>
</dbReference>
<proteinExistence type="predicted"/>
<dbReference type="PANTHER" id="PTHR46148">
    <property type="entry name" value="CHROMO DOMAIN-CONTAINING PROTEIN"/>
    <property type="match status" value="1"/>
</dbReference>
<protein>
    <submittedName>
        <fullName evidence="3">Uncharacterized protein LOC114077167</fullName>
    </submittedName>
</protein>
<gene>
    <name evidence="3" type="primary">LOC114077167</name>
</gene>
<name>A0ABM1VA83_SOLPN</name>
<organism evidence="2 3">
    <name type="scientific">Solanum pennellii</name>
    <name type="common">Tomato</name>
    <name type="synonym">Lycopersicon pennellii</name>
    <dbReference type="NCBI Taxonomy" id="28526"/>
    <lineage>
        <taxon>Eukaryota</taxon>
        <taxon>Viridiplantae</taxon>
        <taxon>Streptophyta</taxon>
        <taxon>Embryophyta</taxon>
        <taxon>Tracheophyta</taxon>
        <taxon>Spermatophyta</taxon>
        <taxon>Magnoliopsida</taxon>
        <taxon>eudicotyledons</taxon>
        <taxon>Gunneridae</taxon>
        <taxon>Pentapetalae</taxon>
        <taxon>asterids</taxon>
        <taxon>lamiids</taxon>
        <taxon>Solanales</taxon>
        <taxon>Solanaceae</taxon>
        <taxon>Solanoideae</taxon>
        <taxon>Solaneae</taxon>
        <taxon>Solanum</taxon>
        <taxon>Solanum subgen. Lycopersicon</taxon>
    </lineage>
</organism>
<dbReference type="GeneID" id="114077167"/>
<accession>A0ABM1VA83</accession>
<dbReference type="SUPFAM" id="SSF54160">
    <property type="entry name" value="Chromo domain-like"/>
    <property type="match status" value="1"/>
</dbReference>
<dbReference type="PANTHER" id="PTHR46148:SF60">
    <property type="entry name" value="CHROMO DOMAIN-CONTAINING PROTEIN"/>
    <property type="match status" value="1"/>
</dbReference>
<evidence type="ECO:0000259" key="1">
    <source>
        <dbReference type="Pfam" id="PF24626"/>
    </source>
</evidence>